<organism evidence="2 3">
    <name type="scientific">Salibacterium halotolerans</name>
    <dbReference type="NCBI Taxonomy" id="1884432"/>
    <lineage>
        <taxon>Bacteria</taxon>
        <taxon>Bacillati</taxon>
        <taxon>Bacillota</taxon>
        <taxon>Bacilli</taxon>
        <taxon>Bacillales</taxon>
        <taxon>Bacillaceae</taxon>
    </lineage>
</organism>
<evidence type="ECO:0000259" key="1">
    <source>
        <dbReference type="PROSITE" id="PS51832"/>
    </source>
</evidence>
<reference evidence="3" key="1">
    <citation type="submission" date="2016-10" db="EMBL/GenBank/DDBJ databases">
        <authorList>
            <person name="Varghese N."/>
            <person name="Submissions S."/>
        </authorList>
    </citation>
    <scope>NUCLEOTIDE SEQUENCE [LARGE SCALE GENOMIC DNA]</scope>
    <source>
        <strain evidence="3">S7</strain>
    </source>
</reference>
<evidence type="ECO:0000313" key="2">
    <source>
        <dbReference type="EMBL" id="SFO89364.1"/>
    </source>
</evidence>
<dbReference type="SUPFAM" id="SSF109604">
    <property type="entry name" value="HD-domain/PDEase-like"/>
    <property type="match status" value="1"/>
</dbReference>
<keyword evidence="3" id="KW-1185">Reference proteome</keyword>
<dbReference type="Proteomes" id="UP000198892">
    <property type="component" value="Unassembled WGS sequence"/>
</dbReference>
<accession>A0A1I5KWD9</accession>
<name>A0A1I5KWD9_9BACI</name>
<dbReference type="AlphaFoldDB" id="A0A1I5KWD9"/>
<dbReference type="PROSITE" id="PS51832">
    <property type="entry name" value="HD_GYP"/>
    <property type="match status" value="1"/>
</dbReference>
<sequence length="88" mass="10488">MGYPKGIKGKETHIFDWITEIADVFDALGSERVYKKAWSDEEIFSYFQEQKGRQFDPELMELFLYHFSTFTEIRRQHADHKEAANAHE</sequence>
<gene>
    <name evidence="2" type="ORF">SAMN05518683_10112</name>
</gene>
<dbReference type="PANTHER" id="PTHR45228">
    <property type="entry name" value="CYCLIC DI-GMP PHOSPHODIESTERASE TM_0186-RELATED"/>
    <property type="match status" value="1"/>
</dbReference>
<dbReference type="STRING" id="1884432.SAMN05518683_10112"/>
<dbReference type="RefSeq" id="WP_212634917.1">
    <property type="nucleotide sequence ID" value="NZ_FOXD01000001.1"/>
</dbReference>
<proteinExistence type="predicted"/>
<dbReference type="Pfam" id="PF13487">
    <property type="entry name" value="HD_5"/>
    <property type="match status" value="1"/>
</dbReference>
<protein>
    <recommendedName>
        <fullName evidence="1">HD-GYP domain-containing protein</fullName>
    </recommendedName>
</protein>
<dbReference type="Gene3D" id="1.10.3210.10">
    <property type="entry name" value="Hypothetical protein af1432"/>
    <property type="match status" value="1"/>
</dbReference>
<feature type="domain" description="HD-GYP" evidence="1">
    <location>
        <begin position="1"/>
        <end position="79"/>
    </location>
</feature>
<dbReference type="InterPro" id="IPR037522">
    <property type="entry name" value="HD_GYP_dom"/>
</dbReference>
<dbReference type="PANTHER" id="PTHR45228:SF9">
    <property type="entry name" value="3'3'-CGAMP-SPECIFIC PHOSPHODIESTERASE 2"/>
    <property type="match status" value="1"/>
</dbReference>
<dbReference type="EMBL" id="FOXD01000001">
    <property type="protein sequence ID" value="SFO89364.1"/>
    <property type="molecule type" value="Genomic_DNA"/>
</dbReference>
<evidence type="ECO:0000313" key="3">
    <source>
        <dbReference type="Proteomes" id="UP000198892"/>
    </source>
</evidence>
<dbReference type="InterPro" id="IPR052020">
    <property type="entry name" value="Cyclic_di-GMP/3'3'-cGAMP_PDE"/>
</dbReference>